<feature type="transmembrane region" description="Helical" evidence="5">
    <location>
        <begin position="201"/>
        <end position="220"/>
    </location>
</feature>
<evidence type="ECO:0000256" key="5">
    <source>
        <dbReference type="SAM" id="Phobius"/>
    </source>
</evidence>
<dbReference type="PROSITE" id="PS50850">
    <property type="entry name" value="MFS"/>
    <property type="match status" value="1"/>
</dbReference>
<dbReference type="GO" id="GO:0016020">
    <property type="term" value="C:membrane"/>
    <property type="evidence" value="ECO:0007669"/>
    <property type="project" value="UniProtKB-SubCell"/>
</dbReference>
<evidence type="ECO:0000259" key="6">
    <source>
        <dbReference type="PROSITE" id="PS50850"/>
    </source>
</evidence>
<evidence type="ECO:0000256" key="2">
    <source>
        <dbReference type="ARBA" id="ARBA00022692"/>
    </source>
</evidence>
<protein>
    <submittedName>
        <fullName evidence="7">Organic cation transporter</fullName>
    </submittedName>
</protein>
<sequence>CQIPECGETTKDHSFETDWLSSAIPESASGFASCERFAPVSGANGTLDYCPASFFTVGTQQCDGFVYARDNSVVYDFDLGCQDWLRALAGTLNSVGTLLVLPIIGFISDRFGRRVALVISVFNLGLIGLIRAFSVNYPMYLTLQILQTTLGAGTFSSAYIFAAELVGPKYRVVTSATSSSMFAVGQVILGSVAWLVQPWRYMIMALHIPCFLIIAYYWLLSESVRWLLSKRKYAEARTVLEKVARLNKKQISEKSLESLMNPPLAPPSDGPGIISAIFSSKVLLRRVCTTPIWWITTTFVYYGLSINSTSLSDTMYLNYILTCAIEIPGYFTAVLVLNRIGRKATLSAGFFFSAACNIAFAFIPSDMTVLRLVIFLLGKFGISVVMTSLYLFTSELYPTQYRHSLLAFSSMIGRIGSITAPLTPVLTTSFPSMMGRIGSITAPLTPVLVSVLCRDDVTVFTSEPYPTQYRHSILAFSSMIGRMGSITAPLTPVLMDYWQGLPSVMFGAMGFLSGALVLTQPETLGTKMPDTLEEAEALGKPESKINRS</sequence>
<proteinExistence type="predicted"/>
<keyword evidence="4 5" id="KW-0472">Membrane</keyword>
<feature type="domain" description="Major facilitator superfamily (MFS) profile" evidence="6">
    <location>
        <begin position="37"/>
        <end position="457"/>
    </location>
</feature>
<dbReference type="Gene3D" id="1.20.1250.20">
    <property type="entry name" value="MFS general substrate transporter like domains"/>
    <property type="match status" value="2"/>
</dbReference>
<dbReference type="Proteomes" id="UP000037510">
    <property type="component" value="Unassembled WGS sequence"/>
</dbReference>
<dbReference type="Pfam" id="PF07690">
    <property type="entry name" value="MFS_1"/>
    <property type="match status" value="1"/>
</dbReference>
<dbReference type="PROSITE" id="PS00216">
    <property type="entry name" value="SUGAR_TRANSPORT_1"/>
    <property type="match status" value="1"/>
</dbReference>
<dbReference type="STRING" id="104452.A0A0L7KZ57"/>
<dbReference type="SUPFAM" id="SSF103473">
    <property type="entry name" value="MFS general substrate transporter"/>
    <property type="match status" value="1"/>
</dbReference>
<feature type="transmembrane region" description="Helical" evidence="5">
    <location>
        <begin position="344"/>
        <end position="363"/>
    </location>
</feature>
<feature type="transmembrane region" description="Helical" evidence="5">
    <location>
        <begin position="173"/>
        <end position="195"/>
    </location>
</feature>
<evidence type="ECO:0000313" key="7">
    <source>
        <dbReference type="EMBL" id="KOB68356.1"/>
    </source>
</evidence>
<feature type="transmembrane region" description="Helical" evidence="5">
    <location>
        <begin position="497"/>
        <end position="518"/>
    </location>
</feature>
<dbReference type="InterPro" id="IPR005829">
    <property type="entry name" value="Sugar_transporter_CS"/>
</dbReference>
<name>A0A0L7KZ57_OPEBR</name>
<feature type="non-terminal residue" evidence="7">
    <location>
        <position position="1"/>
    </location>
</feature>
<dbReference type="AlphaFoldDB" id="A0A0L7KZ57"/>
<organism evidence="7 8">
    <name type="scientific">Operophtera brumata</name>
    <name type="common">Winter moth</name>
    <name type="synonym">Phalaena brumata</name>
    <dbReference type="NCBI Taxonomy" id="104452"/>
    <lineage>
        <taxon>Eukaryota</taxon>
        <taxon>Metazoa</taxon>
        <taxon>Ecdysozoa</taxon>
        <taxon>Arthropoda</taxon>
        <taxon>Hexapoda</taxon>
        <taxon>Insecta</taxon>
        <taxon>Pterygota</taxon>
        <taxon>Neoptera</taxon>
        <taxon>Endopterygota</taxon>
        <taxon>Lepidoptera</taxon>
        <taxon>Glossata</taxon>
        <taxon>Ditrysia</taxon>
        <taxon>Geometroidea</taxon>
        <taxon>Geometridae</taxon>
        <taxon>Larentiinae</taxon>
        <taxon>Operophtera</taxon>
    </lineage>
</organism>
<evidence type="ECO:0000256" key="4">
    <source>
        <dbReference type="ARBA" id="ARBA00023136"/>
    </source>
</evidence>
<evidence type="ECO:0000256" key="3">
    <source>
        <dbReference type="ARBA" id="ARBA00022989"/>
    </source>
</evidence>
<dbReference type="InterPro" id="IPR020846">
    <property type="entry name" value="MFS_dom"/>
</dbReference>
<evidence type="ECO:0000256" key="1">
    <source>
        <dbReference type="ARBA" id="ARBA00004141"/>
    </source>
</evidence>
<dbReference type="EMBL" id="JTDY01004270">
    <property type="protein sequence ID" value="KOB68356.1"/>
    <property type="molecule type" value="Genomic_DNA"/>
</dbReference>
<comment type="subcellular location">
    <subcellularLocation>
        <location evidence="1">Membrane</location>
        <topology evidence="1">Multi-pass membrane protein</topology>
    </subcellularLocation>
</comment>
<feature type="transmembrane region" description="Helical" evidence="5">
    <location>
        <begin position="84"/>
        <end position="108"/>
    </location>
</feature>
<keyword evidence="8" id="KW-1185">Reference proteome</keyword>
<keyword evidence="2 5" id="KW-0812">Transmembrane</keyword>
<gene>
    <name evidence="7" type="ORF">OBRU01_18389</name>
</gene>
<feature type="transmembrane region" description="Helical" evidence="5">
    <location>
        <begin position="283"/>
        <end position="304"/>
    </location>
</feature>
<comment type="caution">
    <text evidence="7">The sequence shown here is derived from an EMBL/GenBank/DDBJ whole genome shotgun (WGS) entry which is preliminary data.</text>
</comment>
<keyword evidence="3 5" id="KW-1133">Transmembrane helix</keyword>
<feature type="transmembrane region" description="Helical" evidence="5">
    <location>
        <begin position="405"/>
        <end position="427"/>
    </location>
</feature>
<feature type="transmembrane region" description="Helical" evidence="5">
    <location>
        <begin position="369"/>
        <end position="393"/>
    </location>
</feature>
<feature type="transmembrane region" description="Helical" evidence="5">
    <location>
        <begin position="115"/>
        <end position="133"/>
    </location>
</feature>
<reference evidence="7 8" key="1">
    <citation type="journal article" date="2015" name="Genome Biol. Evol.">
        <title>The genome of winter moth (Operophtera brumata) provides a genomic perspective on sexual dimorphism and phenology.</title>
        <authorList>
            <person name="Derks M.F."/>
            <person name="Smit S."/>
            <person name="Salis L."/>
            <person name="Schijlen E."/>
            <person name="Bossers A."/>
            <person name="Mateman C."/>
            <person name="Pijl A.S."/>
            <person name="de Ridder D."/>
            <person name="Groenen M.A."/>
            <person name="Visser M.E."/>
            <person name="Megens H.J."/>
        </authorList>
    </citation>
    <scope>NUCLEOTIDE SEQUENCE [LARGE SCALE GENOMIC DNA]</scope>
    <source>
        <strain evidence="7">WM2013NL</strain>
        <tissue evidence="7">Head and thorax</tissue>
    </source>
</reference>
<feature type="non-terminal residue" evidence="7">
    <location>
        <position position="548"/>
    </location>
</feature>
<feature type="transmembrane region" description="Helical" evidence="5">
    <location>
        <begin position="316"/>
        <end position="337"/>
    </location>
</feature>
<dbReference type="InterPro" id="IPR011701">
    <property type="entry name" value="MFS"/>
</dbReference>
<accession>A0A0L7KZ57</accession>
<feature type="transmembrane region" description="Helical" evidence="5">
    <location>
        <begin position="139"/>
        <end position="161"/>
    </location>
</feature>
<evidence type="ECO:0000313" key="8">
    <source>
        <dbReference type="Proteomes" id="UP000037510"/>
    </source>
</evidence>
<dbReference type="GO" id="GO:0022857">
    <property type="term" value="F:transmembrane transporter activity"/>
    <property type="evidence" value="ECO:0007669"/>
    <property type="project" value="InterPro"/>
</dbReference>
<dbReference type="InterPro" id="IPR036259">
    <property type="entry name" value="MFS_trans_sf"/>
</dbReference>
<dbReference type="PANTHER" id="PTHR24064">
    <property type="entry name" value="SOLUTE CARRIER FAMILY 22 MEMBER"/>
    <property type="match status" value="1"/>
</dbReference>